<protein>
    <recommendedName>
        <fullName evidence="5">BZIP domain-containing protein</fullName>
    </recommendedName>
</protein>
<comment type="subcellular location">
    <subcellularLocation>
        <location evidence="2">Cytoplasm</location>
    </subcellularLocation>
    <subcellularLocation>
        <location evidence="1">Nucleus</location>
    </subcellularLocation>
</comment>
<dbReference type="SMART" id="SM00338">
    <property type="entry name" value="BRLZ"/>
    <property type="match status" value="1"/>
</dbReference>
<dbReference type="GO" id="GO:0090575">
    <property type="term" value="C:RNA polymerase II transcription regulator complex"/>
    <property type="evidence" value="ECO:0007669"/>
    <property type="project" value="TreeGrafter"/>
</dbReference>
<dbReference type="GO" id="GO:0005737">
    <property type="term" value="C:cytoplasm"/>
    <property type="evidence" value="ECO:0007669"/>
    <property type="project" value="UniProtKB-SubCell"/>
</dbReference>
<sequence>METLHNMSPMVNFSQASSFSQLPDEDFLALLQKEFPNGSYDFSSINPQNILNYPLPTLTPPSEDSSPSPPSTNNDSNSPTQADDEGADQALKRKASDEDLEEGPSQKNQHTLSNKKGAATTTRRKSSGSAPPKDESRLMKRKEQNRAAQRAFRERKEKHVKDLEDKVAALEAKNEQTQSENENLKDLLSRLQSENVLLRSSTFTFTMPKAAIEGTPFNQTSTTDAHMPMYSSSSNGPSAAVSPAASSSSASPKPSFPSTIDWNALTTFDPSMLTVPDEAPQSMSSDSSIFNFGDSSSACNTPYTTIASNPTFMSYASMFDSTPTSATTETSSFTYDMSSVMSTWSPPPPTNDTNSLDDLFGGMLSSPPSTLDFNVLLSHSPSLSPISHHTSVSGRSTGDSPPSNKDSPSDGNTAQTEKHGEGCPKTKADLAQVIKKHGESPFAPSSLTTDAIRDVSPFAPSSLSTVRKSSDAAHNPMVACQGSSFPKVDKSADNIEVLSAWKTIRSHPQFQDADINDLCSQFASKARCDGTKVVLEPQGVHTIIESLKSKAL</sequence>
<dbReference type="PROSITE" id="PS00036">
    <property type="entry name" value="BZIP_BASIC"/>
    <property type="match status" value="1"/>
</dbReference>
<reference evidence="6" key="1">
    <citation type="submission" date="2019-07" db="EMBL/GenBank/DDBJ databases">
        <authorList>
            <person name="Palmer J.M."/>
        </authorList>
    </citation>
    <scope>NUCLEOTIDE SEQUENCE</scope>
    <source>
        <strain evidence="6">PC9</strain>
    </source>
</reference>
<evidence type="ECO:0000259" key="5">
    <source>
        <dbReference type="PROSITE" id="PS50217"/>
    </source>
</evidence>
<dbReference type="Gene3D" id="1.20.5.170">
    <property type="match status" value="1"/>
</dbReference>
<feature type="region of interest" description="Disordered" evidence="4">
    <location>
        <begin position="215"/>
        <end position="256"/>
    </location>
</feature>
<feature type="compositionally biased region" description="Low complexity" evidence="4">
    <location>
        <begin position="54"/>
        <end position="80"/>
    </location>
</feature>
<dbReference type="OrthoDB" id="2593073at2759"/>
<feature type="compositionally biased region" description="Polar residues" evidence="4">
    <location>
        <begin position="105"/>
        <end position="114"/>
    </location>
</feature>
<dbReference type="Pfam" id="PF00170">
    <property type="entry name" value="bZIP_1"/>
    <property type="match status" value="1"/>
</dbReference>
<organism evidence="6 7">
    <name type="scientific">Pleurotus ostreatus</name>
    <name type="common">Oyster mushroom</name>
    <name type="synonym">White-rot fungus</name>
    <dbReference type="NCBI Taxonomy" id="5322"/>
    <lineage>
        <taxon>Eukaryota</taxon>
        <taxon>Fungi</taxon>
        <taxon>Dikarya</taxon>
        <taxon>Basidiomycota</taxon>
        <taxon>Agaricomycotina</taxon>
        <taxon>Agaricomycetes</taxon>
        <taxon>Agaricomycetidae</taxon>
        <taxon>Agaricales</taxon>
        <taxon>Pleurotineae</taxon>
        <taxon>Pleurotaceae</taxon>
        <taxon>Pleurotus</taxon>
    </lineage>
</organism>
<evidence type="ECO:0000256" key="2">
    <source>
        <dbReference type="ARBA" id="ARBA00004496"/>
    </source>
</evidence>
<dbReference type="Pfam" id="PF08601">
    <property type="entry name" value="PAP1"/>
    <property type="match status" value="1"/>
</dbReference>
<feature type="region of interest" description="Disordered" evidence="4">
    <location>
        <begin position="37"/>
        <end position="160"/>
    </location>
</feature>
<dbReference type="VEuPathDB" id="FungiDB:PC9H_004142"/>
<evidence type="ECO:0000256" key="3">
    <source>
        <dbReference type="ARBA" id="ARBA00023242"/>
    </source>
</evidence>
<dbReference type="InterPro" id="IPR013910">
    <property type="entry name" value="TF_PAP1"/>
</dbReference>
<feature type="compositionally biased region" description="Basic and acidic residues" evidence="4">
    <location>
        <begin position="132"/>
        <end position="160"/>
    </location>
</feature>
<comment type="caution">
    <text evidence="6">The sequence shown here is derived from an EMBL/GenBank/DDBJ whole genome shotgun (WGS) entry which is preliminary data.</text>
</comment>
<keyword evidence="7" id="KW-1185">Reference proteome</keyword>
<dbReference type="SUPFAM" id="SSF57959">
    <property type="entry name" value="Leucine zipper domain"/>
    <property type="match status" value="1"/>
</dbReference>
<evidence type="ECO:0000313" key="7">
    <source>
        <dbReference type="Proteomes" id="UP000623687"/>
    </source>
</evidence>
<dbReference type="InterPro" id="IPR004827">
    <property type="entry name" value="bZIP"/>
</dbReference>
<dbReference type="EMBL" id="JACETU010000002">
    <property type="protein sequence ID" value="KAF7437303.1"/>
    <property type="molecule type" value="Genomic_DNA"/>
</dbReference>
<dbReference type="PANTHER" id="PTHR40621">
    <property type="entry name" value="TRANSCRIPTION FACTOR KAPC-RELATED"/>
    <property type="match status" value="1"/>
</dbReference>
<dbReference type="PANTHER" id="PTHR40621:SF6">
    <property type="entry name" value="AP-1-LIKE TRANSCRIPTION FACTOR YAP1-RELATED"/>
    <property type="match status" value="1"/>
</dbReference>
<dbReference type="GO" id="GO:0033554">
    <property type="term" value="P:cellular response to stress"/>
    <property type="evidence" value="ECO:0007669"/>
    <property type="project" value="UniProtKB-ARBA"/>
</dbReference>
<dbReference type="CDD" id="cd14688">
    <property type="entry name" value="bZIP_YAP"/>
    <property type="match status" value="1"/>
</dbReference>
<feature type="compositionally biased region" description="Polar residues" evidence="4">
    <location>
        <begin position="40"/>
        <end position="51"/>
    </location>
</feature>
<dbReference type="AlphaFoldDB" id="A0A8H7DX46"/>
<accession>A0A8H7DX46</accession>
<dbReference type="Proteomes" id="UP000623687">
    <property type="component" value="Unassembled WGS sequence"/>
</dbReference>
<evidence type="ECO:0000313" key="6">
    <source>
        <dbReference type="EMBL" id="KAF7437303.1"/>
    </source>
</evidence>
<evidence type="ECO:0000256" key="4">
    <source>
        <dbReference type="SAM" id="MobiDB-lite"/>
    </source>
</evidence>
<feature type="domain" description="BZIP" evidence="5">
    <location>
        <begin position="135"/>
        <end position="198"/>
    </location>
</feature>
<gene>
    <name evidence="6" type="ORF">PC9H_004142</name>
</gene>
<dbReference type="InterPro" id="IPR046347">
    <property type="entry name" value="bZIP_sf"/>
</dbReference>
<dbReference type="PROSITE" id="PS50217">
    <property type="entry name" value="BZIP"/>
    <property type="match status" value="1"/>
</dbReference>
<proteinExistence type="predicted"/>
<feature type="compositionally biased region" description="Low complexity" evidence="4">
    <location>
        <begin position="231"/>
        <end position="256"/>
    </location>
</feature>
<feature type="compositionally biased region" description="Low complexity" evidence="4">
    <location>
        <begin position="399"/>
        <end position="410"/>
    </location>
</feature>
<dbReference type="GeneID" id="59373960"/>
<dbReference type="RefSeq" id="XP_036635202.1">
    <property type="nucleotide sequence ID" value="XM_036773729.1"/>
</dbReference>
<feature type="region of interest" description="Disordered" evidence="4">
    <location>
        <begin position="386"/>
        <end position="424"/>
    </location>
</feature>
<dbReference type="GO" id="GO:0000976">
    <property type="term" value="F:transcription cis-regulatory region binding"/>
    <property type="evidence" value="ECO:0007669"/>
    <property type="project" value="InterPro"/>
</dbReference>
<dbReference type="SUPFAM" id="SSF111430">
    <property type="entry name" value="YAP1 redox domain"/>
    <property type="match status" value="1"/>
</dbReference>
<name>A0A8H7DX46_PLEOS</name>
<dbReference type="Gene3D" id="1.10.238.100">
    <property type="entry name" value="YAP1 redox domain. Chain B"/>
    <property type="match status" value="1"/>
</dbReference>
<dbReference type="GO" id="GO:0001228">
    <property type="term" value="F:DNA-binding transcription activator activity, RNA polymerase II-specific"/>
    <property type="evidence" value="ECO:0007669"/>
    <property type="project" value="TreeGrafter"/>
</dbReference>
<keyword evidence="3" id="KW-0539">Nucleus</keyword>
<dbReference type="InterPro" id="IPR023167">
    <property type="entry name" value="Yap1_redox_dom_sf"/>
</dbReference>
<evidence type="ECO:0000256" key="1">
    <source>
        <dbReference type="ARBA" id="ARBA00004123"/>
    </source>
</evidence>
<dbReference type="InterPro" id="IPR050936">
    <property type="entry name" value="AP-1-like"/>
</dbReference>